<reference evidence="1 2" key="1">
    <citation type="submission" date="2013-10" db="EMBL/GenBank/DDBJ databases">
        <authorList>
            <consortium name="International Citrus Genome Consortium"/>
            <person name="Jenkins J."/>
            <person name="Schmutz J."/>
            <person name="Prochnik S."/>
            <person name="Rokhsar D."/>
            <person name="Gmitter F."/>
            <person name="Ollitrault P."/>
            <person name="Machado M."/>
            <person name="Talon M."/>
            <person name="Wincker P."/>
            <person name="Jaillon O."/>
            <person name="Morgante M."/>
        </authorList>
    </citation>
    <scope>NUCLEOTIDE SEQUENCE</scope>
    <source>
        <strain evidence="2">cv. Clemenules</strain>
    </source>
</reference>
<dbReference type="KEGG" id="cic:CICLE_v100336871m"/>
<dbReference type="AlphaFoldDB" id="V4TER9"/>
<dbReference type="GO" id="GO:0016297">
    <property type="term" value="F:fatty acyl-[ACP] hydrolase activity"/>
    <property type="evidence" value="ECO:0007669"/>
    <property type="project" value="InterPro"/>
</dbReference>
<feature type="non-terminal residue" evidence="1">
    <location>
        <position position="136"/>
    </location>
</feature>
<dbReference type="InterPro" id="IPR045023">
    <property type="entry name" value="FATA/B"/>
</dbReference>
<dbReference type="PANTHER" id="PTHR31727:SF5">
    <property type="entry name" value="ACYL-[ACYL-CARRIER-PROTEIN] HYDROLASE"/>
    <property type="match status" value="1"/>
</dbReference>
<dbReference type="Proteomes" id="UP000030687">
    <property type="component" value="Unassembled WGS sequence"/>
</dbReference>
<evidence type="ECO:0008006" key="3">
    <source>
        <dbReference type="Google" id="ProtNLM"/>
    </source>
</evidence>
<dbReference type="GO" id="GO:0000036">
    <property type="term" value="F:acyl carrier activity"/>
    <property type="evidence" value="ECO:0007669"/>
    <property type="project" value="TreeGrafter"/>
</dbReference>
<organism evidence="1 2">
    <name type="scientific">Citrus clementina</name>
    <name type="common">Clementine</name>
    <name type="synonym">Citrus deliciosa x Citrus sinensis</name>
    <dbReference type="NCBI Taxonomy" id="85681"/>
    <lineage>
        <taxon>Eukaryota</taxon>
        <taxon>Viridiplantae</taxon>
        <taxon>Streptophyta</taxon>
        <taxon>Embryophyta</taxon>
        <taxon>Tracheophyta</taxon>
        <taxon>Spermatophyta</taxon>
        <taxon>Magnoliopsida</taxon>
        <taxon>eudicotyledons</taxon>
        <taxon>Gunneridae</taxon>
        <taxon>Pentapetalae</taxon>
        <taxon>rosids</taxon>
        <taxon>malvids</taxon>
        <taxon>Sapindales</taxon>
        <taxon>Rutaceae</taxon>
        <taxon>Aurantioideae</taxon>
        <taxon>Citrus</taxon>
    </lineage>
</organism>
<protein>
    <recommendedName>
        <fullName evidence="3">Acyl-[acyl-carrier-protein] hydrolase</fullName>
    </recommendedName>
</protein>
<proteinExistence type="predicted"/>
<dbReference type="Gramene" id="ESR50115">
    <property type="protein sequence ID" value="ESR50115"/>
    <property type="gene ID" value="CICLE_v100336871mg"/>
</dbReference>
<evidence type="ECO:0000313" key="2">
    <source>
        <dbReference type="Proteomes" id="UP000030687"/>
    </source>
</evidence>
<evidence type="ECO:0000313" key="1">
    <source>
        <dbReference type="EMBL" id="ESR50115.1"/>
    </source>
</evidence>
<accession>V4TER9</accession>
<name>V4TER9_CITCL</name>
<dbReference type="InParanoid" id="V4TER9"/>
<keyword evidence="2" id="KW-1185">Reference proteome</keyword>
<dbReference type="EMBL" id="KI536726">
    <property type="protein sequence ID" value="ESR50115.1"/>
    <property type="molecule type" value="Genomic_DNA"/>
</dbReference>
<sequence>MAKMSMAATNDVTLCYAAKAGWFNASWPSIKPKRCRSFSVIASASNQGSLEMISGKKVNGIRHVHEAPNVRTKINSHDDELVVKQSQQPDNSPLRACLLGRFVEDRFVYRQTFSIRSYEIGPDKTATMETLMNLLQ</sequence>
<dbReference type="PANTHER" id="PTHR31727">
    <property type="entry name" value="OLEOYL-ACYL CARRIER PROTEIN THIOESTERASE 1, CHLOROPLASTIC"/>
    <property type="match status" value="1"/>
</dbReference>
<dbReference type="Gene3D" id="3.10.129.10">
    <property type="entry name" value="Hotdog Thioesterase"/>
    <property type="match status" value="1"/>
</dbReference>
<dbReference type="STRING" id="85681.V4TER9"/>
<gene>
    <name evidence="1" type="ORF">CICLE_v100336871mg</name>
</gene>